<comment type="caution">
    <text evidence="6">The sequence shown here is derived from an EMBL/GenBank/DDBJ whole genome shotgun (WGS) entry which is preliminary data.</text>
</comment>
<dbReference type="AlphaFoldDB" id="A0A0R1VRJ3"/>
<dbReference type="Gene3D" id="3.10.300.10">
    <property type="entry name" value="Methylpurine-DNA glycosylase (MPG)"/>
    <property type="match status" value="1"/>
</dbReference>
<sequence>MNLTDDQVLTPDFFTDRPTGEIAKDLLGKLLVYHSPLGPMGGYIVEAEAYLGVDDPGAHAFGGRHGKANDPLYGAPGTVYIYAIRGFYAFDVVTQATSEPQGILIRAIEPAIGTDLMLKNRPRGEFELTSGPGKLMQAFDIHDTKMNYQLLTDSPLKIYRQPTKQPAEIGRGERIGVRTAENWEDQFRFIVKGNPYVSKSRRRDIDFDHYGWLN</sequence>
<proteinExistence type="inferred from homology"/>
<keyword evidence="2 5" id="KW-0227">DNA damage</keyword>
<evidence type="ECO:0000256" key="3">
    <source>
        <dbReference type="ARBA" id="ARBA00022801"/>
    </source>
</evidence>
<comment type="similarity">
    <text evidence="1 5">Belongs to the DNA glycosylase MPG family.</text>
</comment>
<dbReference type="RefSeq" id="WP_057825582.1">
    <property type="nucleotide sequence ID" value="NZ_AZFX01000089.1"/>
</dbReference>
<organism evidence="6 7">
    <name type="scientific">Lapidilactobacillus concavus DSM 17758</name>
    <dbReference type="NCBI Taxonomy" id="1423735"/>
    <lineage>
        <taxon>Bacteria</taxon>
        <taxon>Bacillati</taxon>
        <taxon>Bacillota</taxon>
        <taxon>Bacilli</taxon>
        <taxon>Lactobacillales</taxon>
        <taxon>Lactobacillaceae</taxon>
        <taxon>Lapidilactobacillus</taxon>
    </lineage>
</organism>
<dbReference type="CDD" id="cd00540">
    <property type="entry name" value="AAG"/>
    <property type="match status" value="1"/>
</dbReference>
<dbReference type="PANTHER" id="PTHR10429:SF0">
    <property type="entry name" value="DNA-3-METHYLADENINE GLYCOSYLASE"/>
    <property type="match status" value="1"/>
</dbReference>
<name>A0A0R1VRJ3_9LACO</name>
<dbReference type="SUPFAM" id="SSF50486">
    <property type="entry name" value="FMT C-terminal domain-like"/>
    <property type="match status" value="1"/>
</dbReference>
<dbReference type="EMBL" id="AZFX01000089">
    <property type="protein sequence ID" value="KRM08359.1"/>
    <property type="molecule type" value="Genomic_DNA"/>
</dbReference>
<protein>
    <recommendedName>
        <fullName evidence="5">Putative 3-methyladenine DNA glycosylase</fullName>
        <ecNumber evidence="5">3.2.2.-</ecNumber>
    </recommendedName>
</protein>
<dbReference type="Proteomes" id="UP000051315">
    <property type="component" value="Unassembled WGS sequence"/>
</dbReference>
<keyword evidence="4 5" id="KW-0234">DNA repair</keyword>
<dbReference type="OrthoDB" id="9794313at2"/>
<dbReference type="InterPro" id="IPR003180">
    <property type="entry name" value="MPG"/>
</dbReference>
<dbReference type="InterPro" id="IPR036995">
    <property type="entry name" value="MPG_sf"/>
</dbReference>
<dbReference type="PATRIC" id="fig|1423735.3.peg.685"/>
<gene>
    <name evidence="6" type="ORF">FC15_GL000654</name>
</gene>
<accession>A0A0R1VRJ3</accession>
<dbReference type="GO" id="GO:0003677">
    <property type="term" value="F:DNA binding"/>
    <property type="evidence" value="ECO:0007669"/>
    <property type="project" value="InterPro"/>
</dbReference>
<evidence type="ECO:0000256" key="4">
    <source>
        <dbReference type="ARBA" id="ARBA00023204"/>
    </source>
</evidence>
<keyword evidence="7" id="KW-1185">Reference proteome</keyword>
<dbReference type="GO" id="GO:0003905">
    <property type="term" value="F:alkylbase DNA N-glycosylase activity"/>
    <property type="evidence" value="ECO:0007669"/>
    <property type="project" value="InterPro"/>
</dbReference>
<dbReference type="EC" id="3.2.2.-" evidence="5"/>
<dbReference type="Pfam" id="PF02245">
    <property type="entry name" value="Pur_DNA_glyco"/>
    <property type="match status" value="1"/>
</dbReference>
<reference evidence="6 7" key="1">
    <citation type="journal article" date="2015" name="Genome Announc.">
        <title>Expanding the biotechnology potential of lactobacilli through comparative genomics of 213 strains and associated genera.</title>
        <authorList>
            <person name="Sun Z."/>
            <person name="Harris H.M."/>
            <person name="McCann A."/>
            <person name="Guo C."/>
            <person name="Argimon S."/>
            <person name="Zhang W."/>
            <person name="Yang X."/>
            <person name="Jeffery I.B."/>
            <person name="Cooney J.C."/>
            <person name="Kagawa T.F."/>
            <person name="Liu W."/>
            <person name="Song Y."/>
            <person name="Salvetti E."/>
            <person name="Wrobel A."/>
            <person name="Rasinkangas P."/>
            <person name="Parkhill J."/>
            <person name="Rea M.C."/>
            <person name="O'Sullivan O."/>
            <person name="Ritari J."/>
            <person name="Douillard F.P."/>
            <person name="Paul Ross R."/>
            <person name="Yang R."/>
            <person name="Briner A.E."/>
            <person name="Felis G.E."/>
            <person name="de Vos W.M."/>
            <person name="Barrangou R."/>
            <person name="Klaenhammer T.R."/>
            <person name="Caufield P.W."/>
            <person name="Cui Y."/>
            <person name="Zhang H."/>
            <person name="O'Toole P.W."/>
        </authorList>
    </citation>
    <scope>NUCLEOTIDE SEQUENCE [LARGE SCALE GENOMIC DNA]</scope>
    <source>
        <strain evidence="6 7">DSM 17758</strain>
    </source>
</reference>
<evidence type="ECO:0000256" key="1">
    <source>
        <dbReference type="ARBA" id="ARBA00009232"/>
    </source>
</evidence>
<dbReference type="HAMAP" id="MF_00527">
    <property type="entry name" value="3MGH"/>
    <property type="match status" value="1"/>
</dbReference>
<dbReference type="NCBIfam" id="TIGR00567">
    <property type="entry name" value="3mg"/>
    <property type="match status" value="1"/>
</dbReference>
<keyword evidence="3 5" id="KW-0378">Hydrolase</keyword>
<evidence type="ECO:0000313" key="6">
    <source>
        <dbReference type="EMBL" id="KRM08359.1"/>
    </source>
</evidence>
<evidence type="ECO:0000256" key="5">
    <source>
        <dbReference type="HAMAP-Rule" id="MF_00527"/>
    </source>
</evidence>
<evidence type="ECO:0000256" key="2">
    <source>
        <dbReference type="ARBA" id="ARBA00022763"/>
    </source>
</evidence>
<dbReference type="InterPro" id="IPR011034">
    <property type="entry name" value="Formyl_transferase-like_C_sf"/>
</dbReference>
<evidence type="ECO:0000313" key="7">
    <source>
        <dbReference type="Proteomes" id="UP000051315"/>
    </source>
</evidence>
<dbReference type="GO" id="GO:0006284">
    <property type="term" value="P:base-excision repair"/>
    <property type="evidence" value="ECO:0007669"/>
    <property type="project" value="InterPro"/>
</dbReference>
<dbReference type="STRING" id="1423735.FC15_GL000654"/>
<dbReference type="PANTHER" id="PTHR10429">
    <property type="entry name" value="DNA-3-METHYLADENINE GLYCOSYLASE"/>
    <property type="match status" value="1"/>
</dbReference>